<sequence>MKKLSLITLVLLLLLQLREAVAQPSLRFVAEDLYPLHYITDQGKYAGFLVELAQLLTEECEINSNIEIMPQARAFKEFRRDPNTIMLSLLKTPSRENDFQFLGEVYQAKAYLIGLKQNHIKLKTLQDAQKFRTGTVRGYFSQVFLESKGFSKEDNLVLATDPASLLNMLYKDRTDLVLTNSISLEQELTLLKLEPESVEHKLELADFPNELHFTAHSQLSKSTVIRLSKALQKIKQDGRYFNLATKWQVAY</sequence>
<accession>A0A4Q7IL12</accession>
<name>A0A4Q7IL12_9GAMM</name>
<dbReference type="Pfam" id="PF00497">
    <property type="entry name" value="SBP_bac_3"/>
    <property type="match status" value="1"/>
</dbReference>
<dbReference type="RefSeq" id="WP_130256350.1">
    <property type="nucleotide sequence ID" value="NZ_PPSX01000061.1"/>
</dbReference>
<dbReference type="EMBL" id="PPSX01000061">
    <property type="protein sequence ID" value="RZQ52342.1"/>
    <property type="molecule type" value="Genomic_DNA"/>
</dbReference>
<dbReference type="PANTHER" id="PTHR38834">
    <property type="entry name" value="PERIPLASMIC SUBSTRATE BINDING PROTEIN FAMILY 3"/>
    <property type="match status" value="1"/>
</dbReference>
<protein>
    <submittedName>
        <fullName evidence="2">Amino acid ABC transporter substrate-binding protein</fullName>
    </submittedName>
</protein>
<comment type="caution">
    <text evidence="2">The sequence shown here is derived from an EMBL/GenBank/DDBJ whole genome shotgun (WGS) entry which is preliminary data.</text>
</comment>
<evidence type="ECO:0000313" key="3">
    <source>
        <dbReference type="Proteomes" id="UP000291338"/>
    </source>
</evidence>
<reference evidence="2 3" key="1">
    <citation type="submission" date="2018-01" db="EMBL/GenBank/DDBJ databases">
        <title>Co-occurrence of chitin degradation, pigmentation and bioactivity in marine Pseudoalteromonas.</title>
        <authorList>
            <person name="Paulsen S."/>
            <person name="Gram L."/>
            <person name="Machado H."/>
        </authorList>
    </citation>
    <scope>NUCLEOTIDE SEQUENCE [LARGE SCALE GENOMIC DNA]</scope>
    <source>
        <strain evidence="2 3">S3898</strain>
    </source>
</reference>
<dbReference type="PANTHER" id="PTHR38834:SF3">
    <property type="entry name" value="SOLUTE-BINDING PROTEIN FAMILY 3_N-TERMINAL DOMAIN-CONTAINING PROTEIN"/>
    <property type="match status" value="1"/>
</dbReference>
<dbReference type="Proteomes" id="UP000291338">
    <property type="component" value="Unassembled WGS sequence"/>
</dbReference>
<gene>
    <name evidence="2" type="ORF">C1E23_14990</name>
</gene>
<dbReference type="Gene3D" id="3.40.190.10">
    <property type="entry name" value="Periplasmic binding protein-like II"/>
    <property type="match status" value="2"/>
</dbReference>
<evidence type="ECO:0000259" key="1">
    <source>
        <dbReference type="Pfam" id="PF00497"/>
    </source>
</evidence>
<dbReference type="SUPFAM" id="SSF53850">
    <property type="entry name" value="Periplasmic binding protein-like II"/>
    <property type="match status" value="1"/>
</dbReference>
<proteinExistence type="predicted"/>
<organism evidence="2 3">
    <name type="scientific">Pseudoalteromonas phenolica</name>
    <dbReference type="NCBI Taxonomy" id="161398"/>
    <lineage>
        <taxon>Bacteria</taxon>
        <taxon>Pseudomonadati</taxon>
        <taxon>Pseudomonadota</taxon>
        <taxon>Gammaproteobacteria</taxon>
        <taxon>Alteromonadales</taxon>
        <taxon>Pseudoalteromonadaceae</taxon>
        <taxon>Pseudoalteromonas</taxon>
    </lineage>
</organism>
<dbReference type="AlphaFoldDB" id="A0A4Q7IL12"/>
<dbReference type="InterPro" id="IPR001638">
    <property type="entry name" value="Solute-binding_3/MltF_N"/>
</dbReference>
<evidence type="ECO:0000313" key="2">
    <source>
        <dbReference type="EMBL" id="RZQ52342.1"/>
    </source>
</evidence>
<feature type="domain" description="Solute-binding protein family 3/N-terminal" evidence="1">
    <location>
        <begin position="29"/>
        <end position="247"/>
    </location>
</feature>